<feature type="region of interest" description="Disordered" evidence="1">
    <location>
        <begin position="455"/>
        <end position="505"/>
    </location>
</feature>
<protein>
    <submittedName>
        <fullName evidence="3">Xylose isomerase-like protein</fullName>
    </submittedName>
</protein>
<dbReference type="EMBL" id="JACAZI010000002">
    <property type="protein sequence ID" value="KAF7369144.1"/>
    <property type="molecule type" value="Genomic_DNA"/>
</dbReference>
<accession>A0A8H7DB99</accession>
<dbReference type="Gene3D" id="3.20.20.150">
    <property type="entry name" value="Divalent-metal-dependent TIM barrel enzymes"/>
    <property type="match status" value="1"/>
</dbReference>
<dbReference type="Proteomes" id="UP000620124">
    <property type="component" value="Unassembled WGS sequence"/>
</dbReference>
<sequence>MPRAHLRTQFTLMAPRFAISSLSLGNCANHQLPTKIRTAASLGYEGIEIFIPDFEAFVDEVRQGLHLDLFPDDKTPSEDSFEIDCAKATGSLCDSLNIAIPVLQPLRGFENFASSNCLGGGGLPAALEEAERWIKLMPHLKTRLLLVCSNYIEPEDHPFAPFDPAKEPLPSYSTTTETQMIPPGPARSPFFPAPTQDQLSTYLDTQVEAFRALGKVAARYGVRIGYEPLAWGSVVDNWEQVWDVARRVGRENVGIILDSFNCLANQYADPTVSPTFLRNAASCSQTPIPFPSRSPDMPPPRPHESLMAHLRPQNATHSALLQNLALLARTVPAHKIFLYQVADAGLPTIPPATIDAEPHTPARMVWSRATRLFPCEESRGAWLPVTDMSLVVVEAGYPATENYTCGDEDDAWWSVEVFNNSLMDPRPECVQEHGARGLAGLRTLWDRVCAGIEETRDQPAAPSPTPSEESQHSDESGSGGPVRSDTDTSEDVPSPSAVMKECQPVGRMASTKWMDGCIVG</sequence>
<evidence type="ECO:0000313" key="4">
    <source>
        <dbReference type="Proteomes" id="UP000620124"/>
    </source>
</evidence>
<keyword evidence="4" id="KW-1185">Reference proteome</keyword>
<comment type="caution">
    <text evidence="3">The sequence shown here is derived from an EMBL/GenBank/DDBJ whole genome shotgun (WGS) entry which is preliminary data.</text>
</comment>
<gene>
    <name evidence="3" type="ORF">MVEN_00241600</name>
</gene>
<reference evidence="3" key="1">
    <citation type="submission" date="2020-05" db="EMBL/GenBank/DDBJ databases">
        <title>Mycena genomes resolve the evolution of fungal bioluminescence.</title>
        <authorList>
            <person name="Tsai I.J."/>
        </authorList>
    </citation>
    <scope>NUCLEOTIDE SEQUENCE</scope>
    <source>
        <strain evidence="3">CCC161011</strain>
    </source>
</reference>
<dbReference type="PANTHER" id="PTHR12110:SF21">
    <property type="entry name" value="XYLOSE ISOMERASE-LIKE TIM BARREL DOMAIN-CONTAINING PROTEIN"/>
    <property type="match status" value="1"/>
</dbReference>
<evidence type="ECO:0000256" key="1">
    <source>
        <dbReference type="SAM" id="MobiDB-lite"/>
    </source>
</evidence>
<dbReference type="InterPro" id="IPR036237">
    <property type="entry name" value="Xyl_isomerase-like_sf"/>
</dbReference>
<dbReference type="OrthoDB" id="5360893at2759"/>
<dbReference type="AlphaFoldDB" id="A0A8H7DB99"/>
<proteinExistence type="predicted"/>
<organism evidence="3 4">
    <name type="scientific">Mycena venus</name>
    <dbReference type="NCBI Taxonomy" id="2733690"/>
    <lineage>
        <taxon>Eukaryota</taxon>
        <taxon>Fungi</taxon>
        <taxon>Dikarya</taxon>
        <taxon>Basidiomycota</taxon>
        <taxon>Agaricomycotina</taxon>
        <taxon>Agaricomycetes</taxon>
        <taxon>Agaricomycetidae</taxon>
        <taxon>Agaricales</taxon>
        <taxon>Marasmiineae</taxon>
        <taxon>Mycenaceae</taxon>
        <taxon>Mycena</taxon>
    </lineage>
</organism>
<dbReference type="SUPFAM" id="SSF51658">
    <property type="entry name" value="Xylose isomerase-like"/>
    <property type="match status" value="1"/>
</dbReference>
<feature type="domain" description="Xylose isomerase-like TIM barrel" evidence="2">
    <location>
        <begin position="37"/>
        <end position="270"/>
    </location>
</feature>
<name>A0A8H7DB99_9AGAR</name>
<evidence type="ECO:0000313" key="3">
    <source>
        <dbReference type="EMBL" id="KAF7369144.1"/>
    </source>
</evidence>
<dbReference type="InterPro" id="IPR050312">
    <property type="entry name" value="IolE/XylAMocC-like"/>
</dbReference>
<dbReference type="GO" id="GO:0016853">
    <property type="term" value="F:isomerase activity"/>
    <property type="evidence" value="ECO:0007669"/>
    <property type="project" value="UniProtKB-KW"/>
</dbReference>
<dbReference type="InterPro" id="IPR013022">
    <property type="entry name" value="Xyl_isomerase-like_TIM-brl"/>
</dbReference>
<dbReference type="Pfam" id="PF01261">
    <property type="entry name" value="AP_endonuc_2"/>
    <property type="match status" value="1"/>
</dbReference>
<dbReference type="PANTHER" id="PTHR12110">
    <property type="entry name" value="HYDROXYPYRUVATE ISOMERASE"/>
    <property type="match status" value="1"/>
</dbReference>
<keyword evidence="3" id="KW-0413">Isomerase</keyword>
<evidence type="ECO:0000259" key="2">
    <source>
        <dbReference type="Pfam" id="PF01261"/>
    </source>
</evidence>